<evidence type="ECO:0000313" key="5">
    <source>
        <dbReference type="Proteomes" id="UP001526430"/>
    </source>
</evidence>
<feature type="compositionally biased region" description="Low complexity" evidence="1">
    <location>
        <begin position="232"/>
        <end position="241"/>
    </location>
</feature>
<feature type="compositionally biased region" description="Gly residues" evidence="1">
    <location>
        <begin position="61"/>
        <end position="75"/>
    </location>
</feature>
<evidence type="ECO:0000259" key="3">
    <source>
        <dbReference type="Pfam" id="PF05239"/>
    </source>
</evidence>
<feature type="compositionally biased region" description="Pro residues" evidence="1">
    <location>
        <begin position="242"/>
        <end position="255"/>
    </location>
</feature>
<name>A0ABT3NYI1_9PROT</name>
<accession>A0ABT3NYI1</accession>
<feature type="region of interest" description="Disordered" evidence="1">
    <location>
        <begin position="159"/>
        <end position="180"/>
    </location>
</feature>
<protein>
    <submittedName>
        <fullName evidence="4">PRC-barrel domain-containing protein</fullName>
    </submittedName>
</protein>
<feature type="compositionally biased region" description="Low complexity" evidence="1">
    <location>
        <begin position="43"/>
        <end position="60"/>
    </location>
</feature>
<dbReference type="RefSeq" id="WP_301591398.1">
    <property type="nucleotide sequence ID" value="NZ_JAPFQI010000014.1"/>
</dbReference>
<feature type="compositionally biased region" description="Low complexity" evidence="1">
    <location>
        <begin position="312"/>
        <end position="327"/>
    </location>
</feature>
<dbReference type="Proteomes" id="UP001526430">
    <property type="component" value="Unassembled WGS sequence"/>
</dbReference>
<dbReference type="PANTHER" id="PTHR36505">
    <property type="entry name" value="BLR1072 PROTEIN"/>
    <property type="match status" value="1"/>
</dbReference>
<dbReference type="InterPro" id="IPR011033">
    <property type="entry name" value="PRC_barrel-like_sf"/>
</dbReference>
<dbReference type="EMBL" id="JAPFQI010000014">
    <property type="protein sequence ID" value="MCW8087225.1"/>
    <property type="molecule type" value="Genomic_DNA"/>
</dbReference>
<feature type="region of interest" description="Disordered" evidence="1">
    <location>
        <begin position="43"/>
        <end position="99"/>
    </location>
</feature>
<feature type="chain" id="PRO_5046625477" evidence="2">
    <location>
        <begin position="40"/>
        <end position="447"/>
    </location>
</feature>
<feature type="compositionally biased region" description="Polar residues" evidence="1">
    <location>
        <begin position="284"/>
        <end position="311"/>
    </location>
</feature>
<feature type="compositionally biased region" description="Polar residues" evidence="1">
    <location>
        <begin position="163"/>
        <end position="180"/>
    </location>
</feature>
<evidence type="ECO:0000313" key="4">
    <source>
        <dbReference type="EMBL" id="MCW8087225.1"/>
    </source>
</evidence>
<keyword evidence="2" id="KW-0732">Signal</keyword>
<reference evidence="4 5" key="1">
    <citation type="submission" date="2022-10" db="EMBL/GenBank/DDBJ databases">
        <title>Roseococcus glaciei nov., sp. nov., isolated from glacier.</title>
        <authorList>
            <person name="Liu Q."/>
            <person name="Xin Y.-H."/>
        </authorList>
    </citation>
    <scope>NUCLEOTIDE SEQUENCE [LARGE SCALE GENOMIC DNA]</scope>
    <source>
        <strain evidence="4 5">MDT2-1-1</strain>
    </source>
</reference>
<sequence>MTKMTRAEGRHVSIPALPGRAALLAGAAAFSLMAGGAFAQGTTAPSGAGAPPQASPTQGTGQTGATGQTGMGQMGAAGQTGTTGQAGAQGGASQQAGMADQLRAVEQSLRNSGEQLNAAQAGQTPNFDQARAAVQAGQQVLGRVPQNAQGQDSFRNAQRELSEAQQAMQGGQPDRQQVATQLREAADSFGALMRGMGGTASAQGTTGQQQVAVQQGQAQVNVQQPAPQITVQQPQPQITVQQPPPQVTINQPPPQVTINQPEPRVTVQQQQPQVRVQQAEPQVTVQQPGEPQVRVQQSGQPQVTTEGGRNTQQAQQGSQPGQTNQGGAANVQRTVSPGAATNLQSAQSLIGTNVVGSNGRDAGEVRNLVVDSSGQVRAALVEWGGFLGLGTREALVPIDRIRMGQGNERATLNMTREELERLPRYESNRLAEQGREQGWGDNLRLAR</sequence>
<feature type="compositionally biased region" description="Low complexity" evidence="1">
    <location>
        <begin position="76"/>
        <end position="99"/>
    </location>
</feature>
<dbReference type="Pfam" id="PF05239">
    <property type="entry name" value="PRC"/>
    <property type="match status" value="1"/>
</dbReference>
<dbReference type="InterPro" id="IPR027275">
    <property type="entry name" value="PRC-brl_dom"/>
</dbReference>
<dbReference type="SUPFAM" id="SSF50346">
    <property type="entry name" value="PRC-barrel domain"/>
    <property type="match status" value="1"/>
</dbReference>
<feature type="domain" description="PRC-barrel" evidence="3">
    <location>
        <begin position="346"/>
        <end position="405"/>
    </location>
</feature>
<dbReference type="PANTHER" id="PTHR36505:SF1">
    <property type="entry name" value="BLR1072 PROTEIN"/>
    <property type="match status" value="1"/>
</dbReference>
<dbReference type="Gene3D" id="2.30.30.240">
    <property type="entry name" value="PRC-barrel domain"/>
    <property type="match status" value="1"/>
</dbReference>
<proteinExistence type="predicted"/>
<evidence type="ECO:0000256" key="2">
    <source>
        <dbReference type="SAM" id="SignalP"/>
    </source>
</evidence>
<organism evidence="4 5">
    <name type="scientific">Sabulicella glaciei</name>
    <dbReference type="NCBI Taxonomy" id="2984948"/>
    <lineage>
        <taxon>Bacteria</taxon>
        <taxon>Pseudomonadati</taxon>
        <taxon>Pseudomonadota</taxon>
        <taxon>Alphaproteobacteria</taxon>
        <taxon>Acetobacterales</taxon>
        <taxon>Acetobacteraceae</taxon>
        <taxon>Sabulicella</taxon>
    </lineage>
</organism>
<keyword evidence="5" id="KW-1185">Reference proteome</keyword>
<comment type="caution">
    <text evidence="4">The sequence shown here is derived from an EMBL/GenBank/DDBJ whole genome shotgun (WGS) entry which is preliminary data.</text>
</comment>
<feature type="signal peptide" evidence="2">
    <location>
        <begin position="1"/>
        <end position="39"/>
    </location>
</feature>
<feature type="compositionally biased region" description="Low complexity" evidence="1">
    <location>
        <begin position="256"/>
        <end position="283"/>
    </location>
</feature>
<evidence type="ECO:0000256" key="1">
    <source>
        <dbReference type="SAM" id="MobiDB-lite"/>
    </source>
</evidence>
<feature type="region of interest" description="Disordered" evidence="1">
    <location>
        <begin position="232"/>
        <end position="329"/>
    </location>
</feature>
<gene>
    <name evidence="4" type="ORF">OF850_16445</name>
</gene>